<comment type="caution">
    <text evidence="3">The sequence shown here is derived from an EMBL/GenBank/DDBJ whole genome shotgun (WGS) entry which is preliminary data.</text>
</comment>
<sequence>MSHPDYLDIIDDPAGEQHALATGAGIVVLDDRDTVSVTGPNRLTWLTTLSSQIVTDIGEESRELLLLDAQGHIAHAAGVIDDGETTWLLTDAGRGPALAAFLESMRFLLRVEVAERSTEVCQLGMSAAGPLRAAIEQLRGEGVIGIWDDPWPGVCPGGTTYSDIADHPGTHWAATIVLAERERADALADRACELAASAGFPLSTDDGYVVAAPRRVGRAAWEARRIATYRPRLDREVDERALAHELDWLRTAVHLDKGCYCGQETVARIVNLGRPPRRLVHCEFDGSDSLLPPPGAAIEAAGRAIGTVTSAARDAWDGPVGLGLVKRSARAGEASVTWEEDGHSYAVAATLTPIVSPDGRAAASPETRPGRGMARVAGAAEGMRLGGI</sequence>
<dbReference type="Gene3D" id="3.30.1360.120">
    <property type="entry name" value="Probable tRNA modification gtpase trme, domain 1"/>
    <property type="match status" value="1"/>
</dbReference>
<dbReference type="AlphaFoldDB" id="A0A8I0KU88"/>
<evidence type="ECO:0000259" key="2">
    <source>
        <dbReference type="Pfam" id="PF25455"/>
    </source>
</evidence>
<proteinExistence type="predicted"/>
<keyword evidence="4" id="KW-1185">Reference proteome</keyword>
<reference evidence="3 4" key="1">
    <citation type="submission" date="2020-08" db="EMBL/GenBank/DDBJ databases">
        <title>Winkia gen. nov., sp. nov., isolated from faeces of the Anser albifrons in China.</title>
        <authorList>
            <person name="Liu Q."/>
        </authorList>
    </citation>
    <scope>NUCLEOTIDE SEQUENCE [LARGE SCALE GENOMIC DNA]</scope>
    <source>
        <strain evidence="3 4">C62</strain>
    </source>
</reference>
<dbReference type="SUPFAM" id="SSF103025">
    <property type="entry name" value="Folate-binding domain"/>
    <property type="match status" value="1"/>
</dbReference>
<dbReference type="PANTHER" id="PTHR22602:SF0">
    <property type="entry name" value="TRANSFERASE CAF17, MITOCHONDRIAL-RELATED"/>
    <property type="match status" value="1"/>
</dbReference>
<dbReference type="InterPro" id="IPR057460">
    <property type="entry name" value="CAF17_C"/>
</dbReference>
<dbReference type="Pfam" id="PF25455">
    <property type="entry name" value="Beta-barrel_CAF17_C"/>
    <property type="match status" value="1"/>
</dbReference>
<dbReference type="InterPro" id="IPR017703">
    <property type="entry name" value="YgfZ/GCV_T_CS"/>
</dbReference>
<feature type="domain" description="CAF17 C-terminal" evidence="2">
    <location>
        <begin position="277"/>
        <end position="338"/>
    </location>
</feature>
<dbReference type="EMBL" id="JACRUO010000001">
    <property type="protein sequence ID" value="MBD3689438.1"/>
    <property type="molecule type" value="Genomic_DNA"/>
</dbReference>
<evidence type="ECO:0000256" key="1">
    <source>
        <dbReference type="ARBA" id="ARBA00022946"/>
    </source>
</evidence>
<name>A0A8I0KU88_9ACTO</name>
<organism evidence="3 4">
    <name type="scientific">Nanchangia anserum</name>
    <dbReference type="NCBI Taxonomy" id="2692125"/>
    <lineage>
        <taxon>Bacteria</taxon>
        <taxon>Bacillati</taxon>
        <taxon>Actinomycetota</taxon>
        <taxon>Actinomycetes</taxon>
        <taxon>Actinomycetales</taxon>
        <taxon>Actinomycetaceae</taxon>
        <taxon>Nanchangia</taxon>
    </lineage>
</organism>
<evidence type="ECO:0000313" key="3">
    <source>
        <dbReference type="EMBL" id="MBD3689438.1"/>
    </source>
</evidence>
<dbReference type="NCBIfam" id="TIGR03317">
    <property type="entry name" value="ygfZ_signature"/>
    <property type="match status" value="1"/>
</dbReference>
<protein>
    <submittedName>
        <fullName evidence="3">Folate-binding protein YgfZ</fullName>
    </submittedName>
</protein>
<dbReference type="InterPro" id="IPR029043">
    <property type="entry name" value="GcvT/YgfZ_C"/>
</dbReference>
<dbReference type="InterPro" id="IPR045179">
    <property type="entry name" value="YgfZ/GcvT"/>
</dbReference>
<accession>A0A8I0KU88</accession>
<dbReference type="InterPro" id="IPR027266">
    <property type="entry name" value="TrmE/GcvT-like"/>
</dbReference>
<dbReference type="GO" id="GO:0016226">
    <property type="term" value="P:iron-sulfur cluster assembly"/>
    <property type="evidence" value="ECO:0007669"/>
    <property type="project" value="TreeGrafter"/>
</dbReference>
<dbReference type="SUPFAM" id="SSF101790">
    <property type="entry name" value="Aminomethyltransferase beta-barrel domain"/>
    <property type="match status" value="1"/>
</dbReference>
<evidence type="ECO:0000313" key="4">
    <source>
        <dbReference type="Proteomes" id="UP000627538"/>
    </source>
</evidence>
<dbReference type="Proteomes" id="UP000627538">
    <property type="component" value="Unassembled WGS sequence"/>
</dbReference>
<keyword evidence="1" id="KW-0809">Transit peptide</keyword>
<gene>
    <name evidence="3" type="ORF">H8R10_04230</name>
</gene>
<dbReference type="PANTHER" id="PTHR22602">
    <property type="entry name" value="TRANSFERASE CAF17, MITOCHONDRIAL-RELATED"/>
    <property type="match status" value="1"/>
</dbReference>
<dbReference type="RefSeq" id="WP_191071484.1">
    <property type="nucleotide sequence ID" value="NZ_JACRUO010000001.1"/>
</dbReference>